<proteinExistence type="predicted"/>
<evidence type="ECO:0000313" key="2">
    <source>
        <dbReference type="EMBL" id="OQV12527.1"/>
    </source>
</evidence>
<reference evidence="3" key="1">
    <citation type="submission" date="2017-01" db="EMBL/GenBank/DDBJ databases">
        <title>Comparative genomics of anhydrobiosis in the tardigrade Hypsibius dujardini.</title>
        <authorList>
            <person name="Yoshida Y."/>
            <person name="Koutsovoulos G."/>
            <person name="Laetsch D."/>
            <person name="Stevens L."/>
            <person name="Kumar S."/>
            <person name="Horikawa D."/>
            <person name="Ishino K."/>
            <person name="Komine S."/>
            <person name="Tomita M."/>
            <person name="Blaxter M."/>
            <person name="Arakawa K."/>
        </authorList>
    </citation>
    <scope>NUCLEOTIDE SEQUENCE [LARGE SCALE GENOMIC DNA]</scope>
    <source>
        <strain evidence="3">Z151</strain>
    </source>
</reference>
<dbReference type="AlphaFoldDB" id="A0A1W0WBH9"/>
<organism evidence="2 3">
    <name type="scientific">Hypsibius exemplaris</name>
    <name type="common">Freshwater tardigrade</name>
    <dbReference type="NCBI Taxonomy" id="2072580"/>
    <lineage>
        <taxon>Eukaryota</taxon>
        <taxon>Metazoa</taxon>
        <taxon>Ecdysozoa</taxon>
        <taxon>Tardigrada</taxon>
        <taxon>Eutardigrada</taxon>
        <taxon>Parachela</taxon>
        <taxon>Hypsibioidea</taxon>
        <taxon>Hypsibiidae</taxon>
        <taxon>Hypsibius</taxon>
    </lineage>
</organism>
<evidence type="ECO:0000313" key="3">
    <source>
        <dbReference type="Proteomes" id="UP000192578"/>
    </source>
</evidence>
<keyword evidence="1" id="KW-0472">Membrane</keyword>
<evidence type="ECO:0000256" key="1">
    <source>
        <dbReference type="SAM" id="Phobius"/>
    </source>
</evidence>
<feature type="transmembrane region" description="Helical" evidence="1">
    <location>
        <begin position="37"/>
        <end position="60"/>
    </location>
</feature>
<dbReference type="EMBL" id="MTYJ01000142">
    <property type="protein sequence ID" value="OQV12527.1"/>
    <property type="molecule type" value="Genomic_DNA"/>
</dbReference>
<sequence>MGPKNSIQPIPAVEAGNSDRLRGTSLVKTSKNRLTGYLLLLKLVAHLFDIVPTALIIVAVSNRRLPPPCIWDAIHSAEHFFALVQLVEPFVYLATMRDLRIEFLSLLRLT</sequence>
<name>A0A1W0WBH9_HYPEX</name>
<comment type="caution">
    <text evidence="2">The sequence shown here is derived from an EMBL/GenBank/DDBJ whole genome shotgun (WGS) entry which is preliminary data.</text>
</comment>
<evidence type="ECO:0008006" key="4">
    <source>
        <dbReference type="Google" id="ProtNLM"/>
    </source>
</evidence>
<keyword evidence="3" id="KW-1185">Reference proteome</keyword>
<keyword evidence="1" id="KW-0812">Transmembrane</keyword>
<protein>
    <recommendedName>
        <fullName evidence="4">G-protein coupled receptors family 1 profile domain-containing protein</fullName>
    </recommendedName>
</protein>
<keyword evidence="1" id="KW-1133">Transmembrane helix</keyword>
<gene>
    <name evidence="2" type="ORF">BV898_13171</name>
</gene>
<dbReference type="Proteomes" id="UP000192578">
    <property type="component" value="Unassembled WGS sequence"/>
</dbReference>
<accession>A0A1W0WBH9</accession>